<dbReference type="EMBL" id="BAAAQK010000023">
    <property type="protein sequence ID" value="GAA1868727.1"/>
    <property type="molecule type" value="Genomic_DNA"/>
</dbReference>
<sequence length="297" mass="30453">MLQQLVDALVLASIYTLFSIGMSLAWGALGILNFAHGTIFVTAAFAAHLVAAQVAISLPVALLVGALTGGLVSLLLQVLIFAPIRRRARDDGQMEMQVLIASIGVGTILTAIVAEATGSQAFSIATGFTQSMLEFGGLRATDLQVVIVVVGAVVGIALGLWITRTRGGRALRAVAANSEVASLMAIDSRRVAGATMFTAGVLVGLAGVLLASYQGATDVYAGSRLLTTAFAIIIIGGVGSLTGTLAGALILAVLETVLAYNTSGVWTPAISFALIIFVLLLRPQGLFASSRTAVDRV</sequence>
<evidence type="ECO:0000256" key="1">
    <source>
        <dbReference type="ARBA" id="ARBA00004651"/>
    </source>
</evidence>
<keyword evidence="5" id="KW-0029">Amino-acid transport</keyword>
<evidence type="ECO:0000256" key="8">
    <source>
        <dbReference type="ARBA" id="ARBA00037998"/>
    </source>
</evidence>
<keyword evidence="2" id="KW-0813">Transport</keyword>
<proteinExistence type="inferred from homology"/>
<feature type="transmembrane region" description="Helical" evidence="9">
    <location>
        <begin position="265"/>
        <end position="281"/>
    </location>
</feature>
<dbReference type="Pfam" id="PF02653">
    <property type="entry name" value="BPD_transp_2"/>
    <property type="match status" value="1"/>
</dbReference>
<organism evidence="10 11">
    <name type="scientific">Pseudonocardia ailaonensis</name>
    <dbReference type="NCBI Taxonomy" id="367279"/>
    <lineage>
        <taxon>Bacteria</taxon>
        <taxon>Bacillati</taxon>
        <taxon>Actinomycetota</taxon>
        <taxon>Actinomycetes</taxon>
        <taxon>Pseudonocardiales</taxon>
        <taxon>Pseudonocardiaceae</taxon>
        <taxon>Pseudonocardia</taxon>
    </lineage>
</organism>
<keyword evidence="6 9" id="KW-1133">Transmembrane helix</keyword>
<evidence type="ECO:0000313" key="11">
    <source>
        <dbReference type="Proteomes" id="UP001500449"/>
    </source>
</evidence>
<feature type="transmembrane region" description="Helical" evidence="9">
    <location>
        <begin position="39"/>
        <end position="56"/>
    </location>
</feature>
<evidence type="ECO:0000256" key="5">
    <source>
        <dbReference type="ARBA" id="ARBA00022970"/>
    </source>
</evidence>
<evidence type="ECO:0000313" key="10">
    <source>
        <dbReference type="EMBL" id="GAA1868727.1"/>
    </source>
</evidence>
<dbReference type="PANTHER" id="PTHR11795:SF445">
    <property type="entry name" value="AMINO ACID ABC TRANSPORTER PERMEASE PROTEIN"/>
    <property type="match status" value="1"/>
</dbReference>
<comment type="subcellular location">
    <subcellularLocation>
        <location evidence="1">Cell membrane</location>
        <topology evidence="1">Multi-pass membrane protein</topology>
    </subcellularLocation>
</comment>
<dbReference type="Proteomes" id="UP001500449">
    <property type="component" value="Unassembled WGS sequence"/>
</dbReference>
<evidence type="ECO:0000256" key="3">
    <source>
        <dbReference type="ARBA" id="ARBA00022475"/>
    </source>
</evidence>
<reference evidence="10 11" key="1">
    <citation type="journal article" date="2019" name="Int. J. Syst. Evol. Microbiol.">
        <title>The Global Catalogue of Microorganisms (GCM) 10K type strain sequencing project: providing services to taxonomists for standard genome sequencing and annotation.</title>
        <authorList>
            <consortium name="The Broad Institute Genomics Platform"/>
            <consortium name="The Broad Institute Genome Sequencing Center for Infectious Disease"/>
            <person name="Wu L."/>
            <person name="Ma J."/>
        </authorList>
    </citation>
    <scope>NUCLEOTIDE SEQUENCE [LARGE SCALE GENOMIC DNA]</scope>
    <source>
        <strain evidence="10 11">JCM 16009</strain>
    </source>
</reference>
<dbReference type="PANTHER" id="PTHR11795">
    <property type="entry name" value="BRANCHED-CHAIN AMINO ACID TRANSPORT SYSTEM PERMEASE PROTEIN LIVH"/>
    <property type="match status" value="1"/>
</dbReference>
<keyword evidence="11" id="KW-1185">Reference proteome</keyword>
<evidence type="ECO:0000256" key="4">
    <source>
        <dbReference type="ARBA" id="ARBA00022692"/>
    </source>
</evidence>
<feature type="transmembrane region" description="Helical" evidence="9">
    <location>
        <begin position="62"/>
        <end position="84"/>
    </location>
</feature>
<keyword evidence="3" id="KW-1003">Cell membrane</keyword>
<gene>
    <name evidence="10" type="ORF">GCM10009836_56550</name>
</gene>
<feature type="transmembrane region" description="Helical" evidence="9">
    <location>
        <begin position="192"/>
        <end position="213"/>
    </location>
</feature>
<comment type="caution">
    <text evidence="10">The sequence shown here is derived from an EMBL/GenBank/DDBJ whole genome shotgun (WGS) entry which is preliminary data.</text>
</comment>
<comment type="similarity">
    <text evidence="8">Belongs to the binding-protein-dependent transport system permease family. LivHM subfamily.</text>
</comment>
<keyword evidence="4 9" id="KW-0812">Transmembrane</keyword>
<evidence type="ECO:0000256" key="9">
    <source>
        <dbReference type="SAM" id="Phobius"/>
    </source>
</evidence>
<feature type="transmembrane region" description="Helical" evidence="9">
    <location>
        <begin position="12"/>
        <end position="32"/>
    </location>
</feature>
<evidence type="ECO:0000256" key="6">
    <source>
        <dbReference type="ARBA" id="ARBA00022989"/>
    </source>
</evidence>
<accession>A0ABN2NIW2</accession>
<feature type="transmembrane region" description="Helical" evidence="9">
    <location>
        <begin position="96"/>
        <end position="114"/>
    </location>
</feature>
<dbReference type="RefSeq" id="WP_344423652.1">
    <property type="nucleotide sequence ID" value="NZ_BAAAQK010000023.1"/>
</dbReference>
<feature type="transmembrane region" description="Helical" evidence="9">
    <location>
        <begin position="143"/>
        <end position="163"/>
    </location>
</feature>
<evidence type="ECO:0000256" key="2">
    <source>
        <dbReference type="ARBA" id="ARBA00022448"/>
    </source>
</evidence>
<evidence type="ECO:0000256" key="7">
    <source>
        <dbReference type="ARBA" id="ARBA00023136"/>
    </source>
</evidence>
<protein>
    <submittedName>
        <fullName evidence="10">Branched-chain amino acid ABC transporter permease</fullName>
    </submittedName>
</protein>
<dbReference type="InterPro" id="IPR052157">
    <property type="entry name" value="BCAA_transport_permease"/>
</dbReference>
<dbReference type="CDD" id="cd06582">
    <property type="entry name" value="TM_PBP1_LivH_like"/>
    <property type="match status" value="1"/>
</dbReference>
<dbReference type="InterPro" id="IPR001851">
    <property type="entry name" value="ABC_transp_permease"/>
</dbReference>
<name>A0ABN2NIW2_9PSEU</name>
<feature type="transmembrane region" description="Helical" evidence="9">
    <location>
        <begin position="225"/>
        <end position="253"/>
    </location>
</feature>
<keyword evidence="7 9" id="KW-0472">Membrane</keyword>